<reference evidence="1 2" key="1">
    <citation type="submission" date="2018-06" db="EMBL/GenBank/DDBJ databases">
        <authorList>
            <consortium name="Pathogen Informatics"/>
            <person name="Doyle S."/>
        </authorList>
    </citation>
    <scope>NUCLEOTIDE SEQUENCE [LARGE SCALE GENOMIC DNA]</scope>
    <source>
        <strain evidence="1 2">NCTC13076</strain>
    </source>
</reference>
<protein>
    <submittedName>
        <fullName evidence="1">5'-nucleotidase</fullName>
        <ecNumber evidence="1">3.1.3.5</ecNumber>
    </submittedName>
</protein>
<dbReference type="SFLD" id="SFLDG01129">
    <property type="entry name" value="C1.5:_HAD__Beta-PGM__Phosphata"/>
    <property type="match status" value="1"/>
</dbReference>
<accession>A0A2X1ZPX9</accession>
<dbReference type="GO" id="GO:0008253">
    <property type="term" value="F:5'-nucleotidase activity"/>
    <property type="evidence" value="ECO:0007669"/>
    <property type="project" value="UniProtKB-EC"/>
</dbReference>
<evidence type="ECO:0000313" key="2">
    <source>
        <dbReference type="Proteomes" id="UP000250070"/>
    </source>
</evidence>
<dbReference type="GO" id="GO:0006281">
    <property type="term" value="P:DNA repair"/>
    <property type="evidence" value="ECO:0007669"/>
    <property type="project" value="TreeGrafter"/>
</dbReference>
<name>A0A2X1ZPX9_9FIRM</name>
<dbReference type="SFLD" id="SFLDS00003">
    <property type="entry name" value="Haloacid_Dehalogenase"/>
    <property type="match status" value="1"/>
</dbReference>
<dbReference type="Gene3D" id="1.10.150.240">
    <property type="entry name" value="Putative phosphatase, domain 2"/>
    <property type="match status" value="1"/>
</dbReference>
<proteinExistence type="predicted"/>
<dbReference type="Proteomes" id="UP000250070">
    <property type="component" value="Unassembled WGS sequence"/>
</dbReference>
<dbReference type="GO" id="GO:0008967">
    <property type="term" value="F:phosphoglycolate phosphatase activity"/>
    <property type="evidence" value="ECO:0007669"/>
    <property type="project" value="TreeGrafter"/>
</dbReference>
<dbReference type="InterPro" id="IPR050155">
    <property type="entry name" value="HAD-like_hydrolase_sf"/>
</dbReference>
<dbReference type="InterPro" id="IPR041492">
    <property type="entry name" value="HAD_2"/>
</dbReference>
<dbReference type="SUPFAM" id="SSF56784">
    <property type="entry name" value="HAD-like"/>
    <property type="match status" value="1"/>
</dbReference>
<organism evidence="1 2">
    <name type="scientific">Peptoniphilus harei</name>
    <dbReference type="NCBI Taxonomy" id="54005"/>
    <lineage>
        <taxon>Bacteria</taxon>
        <taxon>Bacillati</taxon>
        <taxon>Bacillota</taxon>
        <taxon>Tissierellia</taxon>
        <taxon>Tissierellales</taxon>
        <taxon>Peptoniphilaceae</taxon>
        <taxon>Peptoniphilus</taxon>
    </lineage>
</organism>
<dbReference type="InterPro" id="IPR023214">
    <property type="entry name" value="HAD_sf"/>
</dbReference>
<dbReference type="Gene3D" id="3.40.50.1000">
    <property type="entry name" value="HAD superfamily/HAD-like"/>
    <property type="match status" value="1"/>
</dbReference>
<sequence length="240" mass="28360">MLQQLLLKWPTYLVRFVDKQSIREELKNVKSIIFDFDGTLHDTIKIYYPAFSEGVKILKEHGYAKDFELSEDNVKRFLGEKPNFAYDLLAKEADEDFKIKVMTHVGQKMDENIRNKVGKLYDGTEEVLEKLSKTYDLYILSNCRESYLDQALDIYGIKKYFKKYYAAETFDFIPKDEIIRQERKNLKEEIIFVGDRHHDMDAAHKNNLRSIFCTYGFGPEDEGKDANYKINSIREMLEIL</sequence>
<dbReference type="InterPro" id="IPR036412">
    <property type="entry name" value="HAD-like_sf"/>
</dbReference>
<evidence type="ECO:0000313" key="1">
    <source>
        <dbReference type="EMBL" id="SPY46435.1"/>
    </source>
</evidence>
<keyword evidence="1" id="KW-0378">Hydrolase</keyword>
<dbReference type="AlphaFoldDB" id="A0A2X1ZPX9"/>
<dbReference type="Pfam" id="PF13419">
    <property type="entry name" value="HAD_2"/>
    <property type="match status" value="1"/>
</dbReference>
<dbReference type="STRING" id="54005.HMPREF3229_01425"/>
<dbReference type="PANTHER" id="PTHR43434">
    <property type="entry name" value="PHOSPHOGLYCOLATE PHOSPHATASE"/>
    <property type="match status" value="1"/>
</dbReference>
<dbReference type="InterPro" id="IPR023198">
    <property type="entry name" value="PGP-like_dom2"/>
</dbReference>
<gene>
    <name evidence="1" type="ORF">NCTC13076_00408</name>
</gene>
<dbReference type="EMBL" id="UATM01000032">
    <property type="protein sequence ID" value="SPY46435.1"/>
    <property type="molecule type" value="Genomic_DNA"/>
</dbReference>
<dbReference type="EC" id="3.1.3.5" evidence="1"/>
<dbReference type="PANTHER" id="PTHR43434:SF1">
    <property type="entry name" value="PHOSPHOGLYCOLATE PHOSPHATASE"/>
    <property type="match status" value="1"/>
</dbReference>